<reference evidence="3" key="1">
    <citation type="submission" date="2018-04" db="EMBL/GenBank/DDBJ databases">
        <title>Transcriptome of Schizaphis graminum biotype I.</title>
        <authorList>
            <person name="Scully E.D."/>
            <person name="Geib S.M."/>
            <person name="Palmer N.A."/>
            <person name="Koch K."/>
            <person name="Bradshaw J."/>
            <person name="Heng-Moss T."/>
            <person name="Sarath G."/>
        </authorList>
    </citation>
    <scope>NUCLEOTIDE SEQUENCE</scope>
</reference>
<accession>A0A2S2NE96</accession>
<name>A0A2S2NE96_SCHGA</name>
<proteinExistence type="predicted"/>
<evidence type="ECO:0000256" key="2">
    <source>
        <dbReference type="SAM" id="SignalP"/>
    </source>
</evidence>
<keyword evidence="2" id="KW-0732">Signal</keyword>
<dbReference type="EMBL" id="GGMR01002838">
    <property type="protein sequence ID" value="MBY15457.1"/>
    <property type="molecule type" value="Transcribed_RNA"/>
</dbReference>
<organism evidence="3">
    <name type="scientific">Schizaphis graminum</name>
    <name type="common">Green bug aphid</name>
    <dbReference type="NCBI Taxonomy" id="13262"/>
    <lineage>
        <taxon>Eukaryota</taxon>
        <taxon>Metazoa</taxon>
        <taxon>Ecdysozoa</taxon>
        <taxon>Arthropoda</taxon>
        <taxon>Hexapoda</taxon>
        <taxon>Insecta</taxon>
        <taxon>Pterygota</taxon>
        <taxon>Neoptera</taxon>
        <taxon>Paraneoptera</taxon>
        <taxon>Hemiptera</taxon>
        <taxon>Sternorrhyncha</taxon>
        <taxon>Aphidomorpha</taxon>
        <taxon>Aphidoidea</taxon>
        <taxon>Aphididae</taxon>
        <taxon>Aphidini</taxon>
        <taxon>Schizaphis</taxon>
    </lineage>
</organism>
<feature type="region of interest" description="Disordered" evidence="1">
    <location>
        <begin position="27"/>
        <end position="63"/>
    </location>
</feature>
<evidence type="ECO:0000256" key="1">
    <source>
        <dbReference type="SAM" id="MobiDB-lite"/>
    </source>
</evidence>
<protein>
    <submittedName>
        <fullName evidence="3">Uncharacterized protein</fullName>
    </submittedName>
</protein>
<feature type="signal peptide" evidence="2">
    <location>
        <begin position="1"/>
        <end position="16"/>
    </location>
</feature>
<gene>
    <name evidence="3" type="ORF">g.4060</name>
</gene>
<sequence>MSIMICLCVVLRNINCQTHRPNNFYRGYPEVQQNPSAGKPYGTDNVKNHGGGSYYPLPDVSDNDNKKWQTLESSVHHHGDGSNAAPVASGLTDITAVTVKSGGPVVVSGGSLVIRPSAGGFVVDGGSGLGMLGEPEAAGVQLKQPLSVGPYDLASDEVLHYGSPPPQHHQQFGYPFFHASGLLQRLLFGKAIFGPSPLDGYSPLCSRLTAVGRFLLDRVFEPLFATGFFMAASYLFRTSVLPRIAHYIHVYAMLKDHVDDGRFVNGRHISGYFDILTAAVNDVVNDDRPCIRRMVCEAGLQVARSPVARSVRSMVQTIILEHELVHIFKDSLAGSVFDCSQYICKKYANMFSINLINALK</sequence>
<feature type="chain" id="PRO_5015472204" evidence="2">
    <location>
        <begin position="17"/>
        <end position="360"/>
    </location>
</feature>
<dbReference type="AlphaFoldDB" id="A0A2S2NE96"/>
<evidence type="ECO:0000313" key="3">
    <source>
        <dbReference type="EMBL" id="MBY15457.1"/>
    </source>
</evidence>